<protein>
    <recommendedName>
        <fullName evidence="3">DUF4390 domain-containing protein</fullName>
    </recommendedName>
</protein>
<organism evidence="1 2">
    <name type="scientific">Chiayiivirga flava</name>
    <dbReference type="NCBI Taxonomy" id="659595"/>
    <lineage>
        <taxon>Bacteria</taxon>
        <taxon>Pseudomonadati</taxon>
        <taxon>Pseudomonadota</taxon>
        <taxon>Gammaproteobacteria</taxon>
        <taxon>Lysobacterales</taxon>
        <taxon>Lysobacteraceae</taxon>
        <taxon>Chiayiivirga</taxon>
    </lineage>
</organism>
<evidence type="ECO:0000313" key="1">
    <source>
        <dbReference type="EMBL" id="MBB5207483.1"/>
    </source>
</evidence>
<evidence type="ECO:0000313" key="2">
    <source>
        <dbReference type="Proteomes" id="UP000521199"/>
    </source>
</evidence>
<dbReference type="Pfam" id="PF14334">
    <property type="entry name" value="DUF4390"/>
    <property type="match status" value="1"/>
</dbReference>
<gene>
    <name evidence="1" type="ORF">HNQ52_001012</name>
</gene>
<name>A0A7W8D736_9GAMM</name>
<keyword evidence="2" id="KW-1185">Reference proteome</keyword>
<proteinExistence type="predicted"/>
<accession>A0A7W8D736</accession>
<dbReference type="AlphaFoldDB" id="A0A7W8D736"/>
<evidence type="ECO:0008006" key="3">
    <source>
        <dbReference type="Google" id="ProtNLM"/>
    </source>
</evidence>
<dbReference type="EMBL" id="JACHHP010000002">
    <property type="protein sequence ID" value="MBB5207483.1"/>
    <property type="molecule type" value="Genomic_DNA"/>
</dbReference>
<sequence length="163" mass="18175">MVLLAGCLRDTPERARIVESRVQRTVAGASLDVTQELRFSQTMRKALDNGIALRLVYRIDGCGLDQVTTLRMRYTPLNRHYELQQDGNPAVRRFARSGALFAALDRVRLPLRALPKTDCSGTLAVALDLTSLPTPLRFPAFLSSDQWRMVSPPVAWPSISPRA</sequence>
<comment type="caution">
    <text evidence="1">The sequence shown here is derived from an EMBL/GenBank/DDBJ whole genome shotgun (WGS) entry which is preliminary data.</text>
</comment>
<dbReference type="Proteomes" id="UP000521199">
    <property type="component" value="Unassembled WGS sequence"/>
</dbReference>
<reference evidence="1 2" key="1">
    <citation type="submission" date="2020-08" db="EMBL/GenBank/DDBJ databases">
        <title>Genomic Encyclopedia of Type Strains, Phase IV (KMG-IV): sequencing the most valuable type-strain genomes for metagenomic binning, comparative biology and taxonomic classification.</title>
        <authorList>
            <person name="Goeker M."/>
        </authorList>
    </citation>
    <scope>NUCLEOTIDE SEQUENCE [LARGE SCALE GENOMIC DNA]</scope>
    <source>
        <strain evidence="1 2">DSM 24163</strain>
    </source>
</reference>
<dbReference type="InterPro" id="IPR025500">
    <property type="entry name" value="DUF4390"/>
</dbReference>